<evidence type="ECO:0000313" key="1">
    <source>
        <dbReference type="EMBL" id="GMR39998.1"/>
    </source>
</evidence>
<gene>
    <name evidence="1" type="ORF">PMAYCL1PPCAC_10193</name>
</gene>
<dbReference type="AlphaFoldDB" id="A0AAN4ZEZ2"/>
<keyword evidence="2" id="KW-1185">Reference proteome</keyword>
<dbReference type="Proteomes" id="UP001328107">
    <property type="component" value="Unassembled WGS sequence"/>
</dbReference>
<organism evidence="1 2">
    <name type="scientific">Pristionchus mayeri</name>
    <dbReference type="NCBI Taxonomy" id="1317129"/>
    <lineage>
        <taxon>Eukaryota</taxon>
        <taxon>Metazoa</taxon>
        <taxon>Ecdysozoa</taxon>
        <taxon>Nematoda</taxon>
        <taxon>Chromadorea</taxon>
        <taxon>Rhabditida</taxon>
        <taxon>Rhabditina</taxon>
        <taxon>Diplogasteromorpha</taxon>
        <taxon>Diplogasteroidea</taxon>
        <taxon>Neodiplogasteridae</taxon>
        <taxon>Pristionchus</taxon>
    </lineage>
</organism>
<proteinExistence type="predicted"/>
<sequence length="82" mass="8066">LSSSLATSVSLGPPSCCTNSPRSRAFNCSPDSFAAGAAAASDSSHPPAASAFESVSAAPEHHLLSSLSRAAGVLASVFTAFL</sequence>
<feature type="non-terminal residue" evidence="1">
    <location>
        <position position="1"/>
    </location>
</feature>
<protein>
    <submittedName>
        <fullName evidence="1">Uncharacterized protein</fullName>
    </submittedName>
</protein>
<dbReference type="EMBL" id="BTRK01000003">
    <property type="protein sequence ID" value="GMR39998.1"/>
    <property type="molecule type" value="Genomic_DNA"/>
</dbReference>
<accession>A0AAN4ZEZ2</accession>
<evidence type="ECO:0000313" key="2">
    <source>
        <dbReference type="Proteomes" id="UP001328107"/>
    </source>
</evidence>
<comment type="caution">
    <text evidence="1">The sequence shown here is derived from an EMBL/GenBank/DDBJ whole genome shotgun (WGS) entry which is preliminary data.</text>
</comment>
<feature type="non-terminal residue" evidence="1">
    <location>
        <position position="82"/>
    </location>
</feature>
<name>A0AAN4ZEZ2_9BILA</name>
<reference evidence="2" key="1">
    <citation type="submission" date="2022-10" db="EMBL/GenBank/DDBJ databases">
        <title>Genome assembly of Pristionchus species.</title>
        <authorList>
            <person name="Yoshida K."/>
            <person name="Sommer R.J."/>
        </authorList>
    </citation>
    <scope>NUCLEOTIDE SEQUENCE [LARGE SCALE GENOMIC DNA]</scope>
    <source>
        <strain evidence="2">RS5460</strain>
    </source>
</reference>